<evidence type="ECO:0000313" key="1">
    <source>
        <dbReference type="EMBL" id="GJE07855.1"/>
    </source>
</evidence>
<gene>
    <name evidence="1" type="ORF">AOPFMNJM_3187</name>
</gene>
<name>A0ABQ4SZB9_9HYPH</name>
<organism evidence="1 2">
    <name type="scientific">Methylobacterium jeotgali</name>
    <dbReference type="NCBI Taxonomy" id="381630"/>
    <lineage>
        <taxon>Bacteria</taxon>
        <taxon>Pseudomonadati</taxon>
        <taxon>Pseudomonadota</taxon>
        <taxon>Alphaproteobacteria</taxon>
        <taxon>Hyphomicrobiales</taxon>
        <taxon>Methylobacteriaceae</taxon>
        <taxon>Methylobacterium</taxon>
    </lineage>
</organism>
<evidence type="ECO:0008006" key="3">
    <source>
        <dbReference type="Google" id="ProtNLM"/>
    </source>
</evidence>
<reference evidence="1" key="2">
    <citation type="submission" date="2021-08" db="EMBL/GenBank/DDBJ databases">
        <authorList>
            <person name="Tani A."/>
            <person name="Ola A."/>
            <person name="Ogura Y."/>
            <person name="Katsura K."/>
            <person name="Hayashi T."/>
        </authorList>
    </citation>
    <scope>NUCLEOTIDE SEQUENCE</scope>
    <source>
        <strain evidence="1">LMG 23639</strain>
    </source>
</reference>
<protein>
    <recommendedName>
        <fullName evidence="3">Phospholipase D-like domain-containing protein</fullName>
    </recommendedName>
</protein>
<reference evidence="1" key="1">
    <citation type="journal article" date="2021" name="Front. Microbiol.">
        <title>Comprehensive Comparative Genomics and Phenotyping of Methylobacterium Species.</title>
        <authorList>
            <person name="Alessa O."/>
            <person name="Ogura Y."/>
            <person name="Fujitani Y."/>
            <person name="Takami H."/>
            <person name="Hayashi T."/>
            <person name="Sahin N."/>
            <person name="Tani A."/>
        </authorList>
    </citation>
    <scope>NUCLEOTIDE SEQUENCE</scope>
    <source>
        <strain evidence="1">LMG 23639</strain>
    </source>
</reference>
<dbReference type="RefSeq" id="WP_238277230.1">
    <property type="nucleotide sequence ID" value="NZ_BPQR01000056.1"/>
</dbReference>
<dbReference type="EMBL" id="BPQR01000056">
    <property type="protein sequence ID" value="GJE07855.1"/>
    <property type="molecule type" value="Genomic_DNA"/>
</dbReference>
<sequence>MDRRHSEAVLALHTAREALEPWGRGAHVFGTNKGQFSSIDLATAVLERTGPAEVSVWTWCIAEYEVQAVTAFLVDERITGFRLVMDWAGAQRDMPLVAEMQERFGVDCIRVTKTHAKIVTMSTPCGWRVVVRGSMNLNANRRFEQFDVSDDPAVYGVVRALEDELWQRGKPLPIAAMKHGEATALLGIGEEQAAAPSWAPAAKRWW</sequence>
<dbReference type="Proteomes" id="UP001055102">
    <property type="component" value="Unassembled WGS sequence"/>
</dbReference>
<accession>A0ABQ4SZB9</accession>
<evidence type="ECO:0000313" key="2">
    <source>
        <dbReference type="Proteomes" id="UP001055102"/>
    </source>
</evidence>
<keyword evidence="2" id="KW-1185">Reference proteome</keyword>
<proteinExistence type="predicted"/>
<comment type="caution">
    <text evidence="1">The sequence shown here is derived from an EMBL/GenBank/DDBJ whole genome shotgun (WGS) entry which is preliminary data.</text>
</comment>